<protein>
    <recommendedName>
        <fullName evidence="4">Lysozyme</fullName>
    </recommendedName>
</protein>
<evidence type="ECO:0000256" key="1">
    <source>
        <dbReference type="SAM" id="SignalP"/>
    </source>
</evidence>
<sequence length="71" mass="7917">MMVKSINILAIFIMSSFVGNIYAPIDERFIPCKDIQSCKAEMVSVGLMVKNEETGRYGNASGWRDQVKDLG</sequence>
<evidence type="ECO:0008006" key="4">
    <source>
        <dbReference type="Google" id="ProtNLM"/>
    </source>
</evidence>
<comment type="caution">
    <text evidence="2">The sequence shown here is derived from an EMBL/GenBank/DDBJ whole genome shotgun (WGS) entry which is preliminary data.</text>
</comment>
<accession>A0AAV0X594</accession>
<evidence type="ECO:0000313" key="3">
    <source>
        <dbReference type="Proteomes" id="UP001160148"/>
    </source>
</evidence>
<dbReference type="EMBL" id="CARXXK010000003">
    <property type="protein sequence ID" value="CAI6362817.1"/>
    <property type="molecule type" value="Genomic_DNA"/>
</dbReference>
<feature type="chain" id="PRO_5043886154" description="Lysozyme" evidence="1">
    <location>
        <begin position="24"/>
        <end position="71"/>
    </location>
</feature>
<organism evidence="2 3">
    <name type="scientific">Macrosiphum euphorbiae</name>
    <name type="common">potato aphid</name>
    <dbReference type="NCBI Taxonomy" id="13131"/>
    <lineage>
        <taxon>Eukaryota</taxon>
        <taxon>Metazoa</taxon>
        <taxon>Ecdysozoa</taxon>
        <taxon>Arthropoda</taxon>
        <taxon>Hexapoda</taxon>
        <taxon>Insecta</taxon>
        <taxon>Pterygota</taxon>
        <taxon>Neoptera</taxon>
        <taxon>Paraneoptera</taxon>
        <taxon>Hemiptera</taxon>
        <taxon>Sternorrhyncha</taxon>
        <taxon>Aphidomorpha</taxon>
        <taxon>Aphidoidea</taxon>
        <taxon>Aphididae</taxon>
        <taxon>Macrosiphini</taxon>
        <taxon>Macrosiphum</taxon>
    </lineage>
</organism>
<gene>
    <name evidence="2" type="ORF">MEUPH1_LOCUS17853</name>
</gene>
<name>A0AAV0X594_9HEMI</name>
<keyword evidence="1" id="KW-0732">Signal</keyword>
<reference evidence="2 3" key="1">
    <citation type="submission" date="2023-01" db="EMBL/GenBank/DDBJ databases">
        <authorList>
            <person name="Whitehead M."/>
        </authorList>
    </citation>
    <scope>NUCLEOTIDE SEQUENCE [LARGE SCALE GENOMIC DNA]</scope>
</reference>
<feature type="signal peptide" evidence="1">
    <location>
        <begin position="1"/>
        <end position="23"/>
    </location>
</feature>
<dbReference type="AlphaFoldDB" id="A0AAV0X594"/>
<proteinExistence type="predicted"/>
<keyword evidence="3" id="KW-1185">Reference proteome</keyword>
<dbReference type="Proteomes" id="UP001160148">
    <property type="component" value="Unassembled WGS sequence"/>
</dbReference>
<evidence type="ECO:0000313" key="2">
    <source>
        <dbReference type="EMBL" id="CAI6362817.1"/>
    </source>
</evidence>